<dbReference type="EC" id="2.7.7.7" evidence="4"/>
<evidence type="ECO:0000256" key="15">
    <source>
        <dbReference type="ARBA" id="ARBA00023204"/>
    </source>
</evidence>
<sequence length="98" mass="11260">MDAFYVSVEIRDNPDLRDKPVAVGGSSRQRGVLSTCNYIARQYGIHSAMPTAHAVKKCPDLIVVPGRMDVYKDVSEHIRRIFRRWYDSPRQVKRNNLA</sequence>
<dbReference type="GO" id="GO:0006281">
    <property type="term" value="P:DNA repair"/>
    <property type="evidence" value="ECO:0007669"/>
    <property type="project" value="UniProtKB-KW"/>
</dbReference>
<comment type="cofactor">
    <cofactor evidence="1">
        <name>Mg(2+)</name>
        <dbReference type="ChEBI" id="CHEBI:18420"/>
    </cofactor>
</comment>
<evidence type="ECO:0000256" key="13">
    <source>
        <dbReference type="ARBA" id="ARBA00022932"/>
    </source>
</evidence>
<organism evidence="18 19">
    <name type="scientific">Agaribacter marinus</name>
    <dbReference type="NCBI Taxonomy" id="1431249"/>
    <lineage>
        <taxon>Bacteria</taxon>
        <taxon>Pseudomonadati</taxon>
        <taxon>Pseudomonadota</taxon>
        <taxon>Gammaproteobacteria</taxon>
        <taxon>Alteromonadales</taxon>
        <taxon>Alteromonadaceae</taxon>
        <taxon>Agaribacter</taxon>
    </lineage>
</organism>
<dbReference type="Gene3D" id="3.40.1170.60">
    <property type="match status" value="1"/>
</dbReference>
<comment type="caution">
    <text evidence="18">The sequence shown here is derived from an EMBL/GenBank/DDBJ whole genome shotgun (WGS) entry which is preliminary data.</text>
</comment>
<dbReference type="SUPFAM" id="SSF56672">
    <property type="entry name" value="DNA/RNA polymerases"/>
    <property type="match status" value="1"/>
</dbReference>
<evidence type="ECO:0000256" key="6">
    <source>
        <dbReference type="ARBA" id="ARBA00022490"/>
    </source>
</evidence>
<evidence type="ECO:0000256" key="16">
    <source>
        <dbReference type="ARBA" id="ARBA00049244"/>
    </source>
</evidence>
<evidence type="ECO:0000313" key="18">
    <source>
        <dbReference type="EMBL" id="GLR72775.1"/>
    </source>
</evidence>
<keyword evidence="6" id="KW-0963">Cytoplasm</keyword>
<evidence type="ECO:0000256" key="9">
    <source>
        <dbReference type="ARBA" id="ARBA00022705"/>
    </source>
</evidence>
<dbReference type="EMBL" id="BSOT01000012">
    <property type="protein sequence ID" value="GLR72775.1"/>
    <property type="molecule type" value="Genomic_DNA"/>
</dbReference>
<keyword evidence="15" id="KW-0234">DNA repair</keyword>
<evidence type="ECO:0000256" key="10">
    <source>
        <dbReference type="ARBA" id="ARBA00022723"/>
    </source>
</evidence>
<keyword evidence="12" id="KW-0460">Magnesium</keyword>
<evidence type="ECO:0000256" key="8">
    <source>
        <dbReference type="ARBA" id="ARBA00022695"/>
    </source>
</evidence>
<evidence type="ECO:0000256" key="5">
    <source>
        <dbReference type="ARBA" id="ARBA00022457"/>
    </source>
</evidence>
<comment type="similarity">
    <text evidence="3">Belongs to the DNA polymerase type-Y family.</text>
</comment>
<name>A0AA37T762_9ALTE</name>
<keyword evidence="11" id="KW-0227">DNA damage</keyword>
<gene>
    <name evidence="18" type="ORF">GCM10007852_36830</name>
</gene>
<reference evidence="18" key="1">
    <citation type="journal article" date="2014" name="Int. J. Syst. Evol. Microbiol.">
        <title>Complete genome sequence of Corynebacterium casei LMG S-19264T (=DSM 44701T), isolated from a smear-ripened cheese.</title>
        <authorList>
            <consortium name="US DOE Joint Genome Institute (JGI-PGF)"/>
            <person name="Walter F."/>
            <person name="Albersmeier A."/>
            <person name="Kalinowski J."/>
            <person name="Ruckert C."/>
        </authorList>
    </citation>
    <scope>NUCLEOTIDE SEQUENCE</scope>
    <source>
        <strain evidence="18">NBRC 110023</strain>
    </source>
</reference>
<evidence type="ECO:0000256" key="1">
    <source>
        <dbReference type="ARBA" id="ARBA00001946"/>
    </source>
</evidence>
<keyword evidence="9" id="KW-0235">DNA replication</keyword>
<protein>
    <recommendedName>
        <fullName evidence="4">DNA-directed DNA polymerase</fullName>
        <ecNumber evidence="4">2.7.7.7</ecNumber>
    </recommendedName>
</protein>
<dbReference type="PROSITE" id="PS50173">
    <property type="entry name" value="UMUC"/>
    <property type="match status" value="1"/>
</dbReference>
<evidence type="ECO:0000256" key="11">
    <source>
        <dbReference type="ARBA" id="ARBA00022763"/>
    </source>
</evidence>
<proteinExistence type="inferred from homology"/>
<dbReference type="InterPro" id="IPR050116">
    <property type="entry name" value="DNA_polymerase-Y"/>
</dbReference>
<dbReference type="FunFam" id="3.40.1170.60:FF:000001">
    <property type="entry name" value="DNA polymerase IV"/>
    <property type="match status" value="1"/>
</dbReference>
<feature type="domain" description="UmuC" evidence="17">
    <location>
        <begin position="1"/>
        <end position="98"/>
    </location>
</feature>
<comment type="catalytic activity">
    <reaction evidence="16">
        <text>DNA(n) + a 2'-deoxyribonucleoside 5'-triphosphate = DNA(n+1) + diphosphate</text>
        <dbReference type="Rhea" id="RHEA:22508"/>
        <dbReference type="Rhea" id="RHEA-COMP:17339"/>
        <dbReference type="Rhea" id="RHEA-COMP:17340"/>
        <dbReference type="ChEBI" id="CHEBI:33019"/>
        <dbReference type="ChEBI" id="CHEBI:61560"/>
        <dbReference type="ChEBI" id="CHEBI:173112"/>
        <dbReference type="EC" id="2.7.7.7"/>
    </reaction>
</comment>
<dbReference type="InterPro" id="IPR001126">
    <property type="entry name" value="UmuC"/>
</dbReference>
<keyword evidence="10" id="KW-0479">Metal-binding</keyword>
<dbReference type="GO" id="GO:0003677">
    <property type="term" value="F:DNA binding"/>
    <property type="evidence" value="ECO:0007669"/>
    <property type="project" value="UniProtKB-KW"/>
</dbReference>
<keyword evidence="8" id="KW-0548">Nucleotidyltransferase</keyword>
<dbReference type="PANTHER" id="PTHR11076:SF33">
    <property type="entry name" value="DNA POLYMERASE KAPPA"/>
    <property type="match status" value="1"/>
</dbReference>
<evidence type="ECO:0000256" key="14">
    <source>
        <dbReference type="ARBA" id="ARBA00023125"/>
    </source>
</evidence>
<dbReference type="PANTHER" id="PTHR11076">
    <property type="entry name" value="DNA REPAIR POLYMERASE UMUC / TRANSFERASE FAMILY MEMBER"/>
    <property type="match status" value="1"/>
</dbReference>
<keyword evidence="14" id="KW-0238">DNA-binding</keyword>
<evidence type="ECO:0000256" key="4">
    <source>
        <dbReference type="ARBA" id="ARBA00012417"/>
    </source>
</evidence>
<keyword evidence="7" id="KW-0808">Transferase</keyword>
<dbReference type="Proteomes" id="UP001156601">
    <property type="component" value="Unassembled WGS sequence"/>
</dbReference>
<dbReference type="Pfam" id="PF00817">
    <property type="entry name" value="IMS"/>
    <property type="match status" value="1"/>
</dbReference>
<keyword evidence="19" id="KW-1185">Reference proteome</keyword>
<evidence type="ECO:0000256" key="3">
    <source>
        <dbReference type="ARBA" id="ARBA00010945"/>
    </source>
</evidence>
<dbReference type="InterPro" id="IPR043502">
    <property type="entry name" value="DNA/RNA_pol_sf"/>
</dbReference>
<evidence type="ECO:0000256" key="12">
    <source>
        <dbReference type="ARBA" id="ARBA00022842"/>
    </source>
</evidence>
<evidence type="ECO:0000259" key="17">
    <source>
        <dbReference type="PROSITE" id="PS50173"/>
    </source>
</evidence>
<reference evidence="18" key="2">
    <citation type="submission" date="2023-01" db="EMBL/GenBank/DDBJ databases">
        <title>Draft genome sequence of Agaribacter marinus strain NBRC 110023.</title>
        <authorList>
            <person name="Sun Q."/>
            <person name="Mori K."/>
        </authorList>
    </citation>
    <scope>NUCLEOTIDE SEQUENCE</scope>
    <source>
        <strain evidence="18">NBRC 110023</strain>
    </source>
</reference>
<dbReference type="GO" id="GO:0042276">
    <property type="term" value="P:error-prone translesion synthesis"/>
    <property type="evidence" value="ECO:0007669"/>
    <property type="project" value="TreeGrafter"/>
</dbReference>
<evidence type="ECO:0000256" key="7">
    <source>
        <dbReference type="ARBA" id="ARBA00022679"/>
    </source>
</evidence>
<evidence type="ECO:0000313" key="19">
    <source>
        <dbReference type="Proteomes" id="UP001156601"/>
    </source>
</evidence>
<keyword evidence="5" id="KW-0515">Mutator protein</keyword>
<dbReference type="GO" id="GO:0009432">
    <property type="term" value="P:SOS response"/>
    <property type="evidence" value="ECO:0007669"/>
    <property type="project" value="TreeGrafter"/>
</dbReference>
<evidence type="ECO:0000256" key="2">
    <source>
        <dbReference type="ARBA" id="ARBA00004496"/>
    </source>
</evidence>
<dbReference type="GO" id="GO:0005829">
    <property type="term" value="C:cytosol"/>
    <property type="evidence" value="ECO:0007669"/>
    <property type="project" value="TreeGrafter"/>
</dbReference>
<comment type="subcellular location">
    <subcellularLocation>
        <location evidence="2">Cytoplasm</location>
    </subcellularLocation>
</comment>
<dbReference type="GO" id="GO:0003887">
    <property type="term" value="F:DNA-directed DNA polymerase activity"/>
    <property type="evidence" value="ECO:0007669"/>
    <property type="project" value="UniProtKB-KW"/>
</dbReference>
<accession>A0AA37T762</accession>
<dbReference type="AlphaFoldDB" id="A0AA37T762"/>
<keyword evidence="13" id="KW-0239">DNA-directed DNA polymerase</keyword>
<dbReference type="GO" id="GO:0006260">
    <property type="term" value="P:DNA replication"/>
    <property type="evidence" value="ECO:0007669"/>
    <property type="project" value="UniProtKB-KW"/>
</dbReference>
<dbReference type="GO" id="GO:0046872">
    <property type="term" value="F:metal ion binding"/>
    <property type="evidence" value="ECO:0007669"/>
    <property type="project" value="UniProtKB-KW"/>
</dbReference>